<gene>
    <name evidence="9" type="ORF">N656DRAFT_787118</name>
</gene>
<dbReference type="PROSITE" id="PS50071">
    <property type="entry name" value="HOMEOBOX_2"/>
    <property type="match status" value="1"/>
</dbReference>
<dbReference type="InterPro" id="IPR017970">
    <property type="entry name" value="Homeobox_CS"/>
</dbReference>
<keyword evidence="4 5" id="KW-0539">Nucleus</keyword>
<dbReference type="EMBL" id="MU853333">
    <property type="protein sequence ID" value="KAK4116867.1"/>
    <property type="molecule type" value="Genomic_DNA"/>
</dbReference>
<dbReference type="CDD" id="cd00086">
    <property type="entry name" value="homeodomain"/>
    <property type="match status" value="1"/>
</dbReference>
<comment type="caution">
    <text evidence="9">The sequence shown here is derived from an EMBL/GenBank/DDBJ whole genome shotgun (WGS) entry which is preliminary data.</text>
</comment>
<evidence type="ECO:0000313" key="9">
    <source>
        <dbReference type="EMBL" id="KAK4116867.1"/>
    </source>
</evidence>
<evidence type="ECO:0000256" key="7">
    <source>
        <dbReference type="SAM" id="MobiDB-lite"/>
    </source>
</evidence>
<proteinExistence type="predicted"/>
<dbReference type="SMART" id="SM00389">
    <property type="entry name" value="HOX"/>
    <property type="match status" value="1"/>
</dbReference>
<feature type="region of interest" description="Disordered" evidence="7">
    <location>
        <begin position="136"/>
        <end position="239"/>
    </location>
</feature>
<evidence type="ECO:0000313" key="10">
    <source>
        <dbReference type="Proteomes" id="UP001302812"/>
    </source>
</evidence>
<feature type="compositionally biased region" description="Basic and acidic residues" evidence="7">
    <location>
        <begin position="192"/>
        <end position="217"/>
    </location>
</feature>
<dbReference type="InterPro" id="IPR009057">
    <property type="entry name" value="Homeodomain-like_sf"/>
</dbReference>
<evidence type="ECO:0000256" key="1">
    <source>
        <dbReference type="ARBA" id="ARBA00004123"/>
    </source>
</evidence>
<feature type="compositionally biased region" description="Polar residues" evidence="7">
    <location>
        <begin position="144"/>
        <end position="155"/>
    </location>
</feature>
<keyword evidence="10" id="KW-1185">Reference proteome</keyword>
<dbReference type="PROSITE" id="PS00027">
    <property type="entry name" value="HOMEOBOX_1"/>
    <property type="match status" value="1"/>
</dbReference>
<dbReference type="GO" id="GO:0000981">
    <property type="term" value="F:DNA-binding transcription factor activity, RNA polymerase II-specific"/>
    <property type="evidence" value="ECO:0007669"/>
    <property type="project" value="InterPro"/>
</dbReference>
<evidence type="ECO:0000259" key="8">
    <source>
        <dbReference type="PROSITE" id="PS50071"/>
    </source>
</evidence>
<dbReference type="GeneID" id="89940698"/>
<dbReference type="SUPFAM" id="SSF46689">
    <property type="entry name" value="Homeodomain-like"/>
    <property type="match status" value="1"/>
</dbReference>
<feature type="region of interest" description="Disordered" evidence="7">
    <location>
        <begin position="1"/>
        <end position="70"/>
    </location>
</feature>
<dbReference type="GO" id="GO:0000976">
    <property type="term" value="F:transcription cis-regulatory region binding"/>
    <property type="evidence" value="ECO:0007669"/>
    <property type="project" value="TreeGrafter"/>
</dbReference>
<evidence type="ECO:0000256" key="2">
    <source>
        <dbReference type="ARBA" id="ARBA00023125"/>
    </source>
</evidence>
<feature type="compositionally biased region" description="Pro residues" evidence="7">
    <location>
        <begin position="316"/>
        <end position="329"/>
    </location>
</feature>
<feature type="compositionally biased region" description="Polar residues" evidence="7">
    <location>
        <begin position="295"/>
        <end position="306"/>
    </location>
</feature>
<dbReference type="InterPro" id="IPR001356">
    <property type="entry name" value="HD"/>
</dbReference>
<feature type="region of interest" description="Disordered" evidence="7">
    <location>
        <begin position="259"/>
        <end position="378"/>
    </location>
</feature>
<keyword evidence="2 5" id="KW-0238">DNA-binding</keyword>
<name>A0AAN6TLT5_9PEZI</name>
<feature type="region of interest" description="Disordered" evidence="7">
    <location>
        <begin position="498"/>
        <end position="605"/>
    </location>
</feature>
<feature type="DNA-binding region" description="Homeobox" evidence="5">
    <location>
        <begin position="59"/>
        <end position="118"/>
    </location>
</feature>
<sequence>MDTQGPSSPSLSSLPVPTPSATSDEPSGSPSSSTPGPSQQSPVLESDPSGSVAQGERHPKGKRKRTAAKDKAILEAAYSANPKPDKAARLDIVKRVSLNEKEVQIWFQNRRQNDRRKSRPLSPQEIAALRYGGMQILSSDPVPYNNSAFSPDNHNPSPPQSMPPLEQRAASPFPSDPAAFPSDPAAFPSGDETEKVQKAREVRDMPHETSLLEKTEVLQESAVPSLNERPGGQPRHSLSRSFSASLGYLSNRWNAASSFGTQSHRAGDDSFNSAPFSSSCPSSIASGPILPLPGSQPSKFRLSTSLEGKAEVVPSIPSPPRPVAAPPTPEALQSLSSIRRPSLQRRHSASPSITLPPISSLTNTLSAPNSGPLPPRLTRGRSRDVHAWEFCCDAEHREDALTVQAKHESSGSAVAAISLLRSTGLSGSSPLQQSSNAKRNASMTKAAPRSGMAKKPKLARASSSVARMQSALGVTEKHNIQRDLGVPPDKVKVNTLVSLSGNDSDKENWSPDEDGNARAYSFHRAPHANNGTSGRRPLPSGPSRLDKRNPRRTPGNALQETRSPSFLATRANTAPVRGFQSRRGKRAESPLEIYEDAENNSPETRPVLDDEVERFMRGEVSPSKRGDVDAVAGLLSLSQGNWR</sequence>
<comment type="subcellular location">
    <subcellularLocation>
        <location evidence="1 5 6">Nucleus</location>
    </subcellularLocation>
</comment>
<dbReference type="Pfam" id="PF00046">
    <property type="entry name" value="Homeodomain"/>
    <property type="match status" value="1"/>
</dbReference>
<feature type="compositionally biased region" description="Low complexity" evidence="7">
    <location>
        <begin position="350"/>
        <end position="362"/>
    </location>
</feature>
<dbReference type="AlphaFoldDB" id="A0AAN6TLT5"/>
<feature type="compositionally biased region" description="Low complexity" evidence="7">
    <location>
        <begin position="270"/>
        <end position="286"/>
    </location>
</feature>
<evidence type="ECO:0000256" key="5">
    <source>
        <dbReference type="PROSITE-ProRule" id="PRU00108"/>
    </source>
</evidence>
<dbReference type="GO" id="GO:0005634">
    <property type="term" value="C:nucleus"/>
    <property type="evidence" value="ECO:0007669"/>
    <property type="project" value="UniProtKB-SubCell"/>
</dbReference>
<reference evidence="9" key="1">
    <citation type="journal article" date="2023" name="Mol. Phylogenet. Evol.">
        <title>Genome-scale phylogeny and comparative genomics of the fungal order Sordariales.</title>
        <authorList>
            <person name="Hensen N."/>
            <person name="Bonometti L."/>
            <person name="Westerberg I."/>
            <person name="Brannstrom I.O."/>
            <person name="Guillou S."/>
            <person name="Cros-Aarteil S."/>
            <person name="Calhoun S."/>
            <person name="Haridas S."/>
            <person name="Kuo A."/>
            <person name="Mondo S."/>
            <person name="Pangilinan J."/>
            <person name="Riley R."/>
            <person name="LaButti K."/>
            <person name="Andreopoulos B."/>
            <person name="Lipzen A."/>
            <person name="Chen C."/>
            <person name="Yan M."/>
            <person name="Daum C."/>
            <person name="Ng V."/>
            <person name="Clum A."/>
            <person name="Steindorff A."/>
            <person name="Ohm R.A."/>
            <person name="Martin F."/>
            <person name="Silar P."/>
            <person name="Natvig D.O."/>
            <person name="Lalanne C."/>
            <person name="Gautier V."/>
            <person name="Ament-Velasquez S.L."/>
            <person name="Kruys A."/>
            <person name="Hutchinson M.I."/>
            <person name="Powell A.J."/>
            <person name="Barry K."/>
            <person name="Miller A.N."/>
            <person name="Grigoriev I.V."/>
            <person name="Debuchy R."/>
            <person name="Gladieux P."/>
            <person name="Hiltunen Thoren M."/>
            <person name="Johannesson H."/>
        </authorList>
    </citation>
    <scope>NUCLEOTIDE SEQUENCE</scope>
    <source>
        <strain evidence="9">CBS 508.74</strain>
    </source>
</reference>
<dbReference type="PANTHER" id="PTHR24323">
    <property type="entry name" value="CEH-10 HOMEODOMAIN-CONTAINING HOMOLOG"/>
    <property type="match status" value="1"/>
</dbReference>
<organism evidence="9 10">
    <name type="scientific">Canariomyces notabilis</name>
    <dbReference type="NCBI Taxonomy" id="2074819"/>
    <lineage>
        <taxon>Eukaryota</taxon>
        <taxon>Fungi</taxon>
        <taxon>Dikarya</taxon>
        <taxon>Ascomycota</taxon>
        <taxon>Pezizomycotina</taxon>
        <taxon>Sordariomycetes</taxon>
        <taxon>Sordariomycetidae</taxon>
        <taxon>Sordariales</taxon>
        <taxon>Chaetomiaceae</taxon>
        <taxon>Canariomyces</taxon>
    </lineage>
</organism>
<protein>
    <recommendedName>
        <fullName evidence="8">Homeobox domain-containing protein</fullName>
    </recommendedName>
</protein>
<dbReference type="PANTHER" id="PTHR24323:SF7">
    <property type="entry name" value="HOMEOBOX DOMAIN-CONTAINING PROTEIN"/>
    <property type="match status" value="1"/>
</dbReference>
<feature type="compositionally biased region" description="Low complexity" evidence="7">
    <location>
        <begin position="425"/>
        <end position="435"/>
    </location>
</feature>
<dbReference type="InterPro" id="IPR051775">
    <property type="entry name" value="Homeobox_domain"/>
</dbReference>
<evidence type="ECO:0000256" key="4">
    <source>
        <dbReference type="ARBA" id="ARBA00023242"/>
    </source>
</evidence>
<accession>A0AAN6TLT5</accession>
<keyword evidence="3 5" id="KW-0371">Homeobox</keyword>
<evidence type="ECO:0000256" key="3">
    <source>
        <dbReference type="ARBA" id="ARBA00023155"/>
    </source>
</evidence>
<feature type="compositionally biased region" description="Low complexity" evidence="7">
    <location>
        <begin position="1"/>
        <end position="42"/>
    </location>
</feature>
<evidence type="ECO:0000256" key="6">
    <source>
        <dbReference type="RuleBase" id="RU000682"/>
    </source>
</evidence>
<feature type="region of interest" description="Disordered" evidence="7">
    <location>
        <begin position="425"/>
        <end position="466"/>
    </location>
</feature>
<dbReference type="RefSeq" id="XP_064674437.1">
    <property type="nucleotide sequence ID" value="XM_064816573.1"/>
</dbReference>
<reference evidence="9" key="2">
    <citation type="submission" date="2023-05" db="EMBL/GenBank/DDBJ databases">
        <authorList>
            <consortium name="Lawrence Berkeley National Laboratory"/>
            <person name="Steindorff A."/>
            <person name="Hensen N."/>
            <person name="Bonometti L."/>
            <person name="Westerberg I."/>
            <person name="Brannstrom I.O."/>
            <person name="Guillou S."/>
            <person name="Cros-Aarteil S."/>
            <person name="Calhoun S."/>
            <person name="Haridas S."/>
            <person name="Kuo A."/>
            <person name="Mondo S."/>
            <person name="Pangilinan J."/>
            <person name="Riley R."/>
            <person name="Labutti K."/>
            <person name="Andreopoulos B."/>
            <person name="Lipzen A."/>
            <person name="Chen C."/>
            <person name="Yanf M."/>
            <person name="Daum C."/>
            <person name="Ng V."/>
            <person name="Clum A."/>
            <person name="Ohm R."/>
            <person name="Martin F."/>
            <person name="Silar P."/>
            <person name="Natvig D."/>
            <person name="Lalanne C."/>
            <person name="Gautier V."/>
            <person name="Ament-Velasquez S.L."/>
            <person name="Kruys A."/>
            <person name="Hutchinson M.I."/>
            <person name="Powell A.J."/>
            <person name="Barry K."/>
            <person name="Miller A.N."/>
            <person name="Grigoriev I.V."/>
            <person name="Debuchy R."/>
            <person name="Gladieux P."/>
            <person name="Thoren M.H."/>
            <person name="Johannesson H."/>
        </authorList>
    </citation>
    <scope>NUCLEOTIDE SEQUENCE</scope>
    <source>
        <strain evidence="9">CBS 508.74</strain>
    </source>
</reference>
<feature type="compositionally biased region" description="Polar residues" evidence="7">
    <location>
        <begin position="556"/>
        <end position="572"/>
    </location>
</feature>
<dbReference type="Proteomes" id="UP001302812">
    <property type="component" value="Unassembled WGS sequence"/>
</dbReference>
<feature type="compositionally biased region" description="Low complexity" evidence="7">
    <location>
        <begin position="169"/>
        <end position="189"/>
    </location>
</feature>
<feature type="domain" description="Homeobox" evidence="8">
    <location>
        <begin position="57"/>
        <end position="117"/>
    </location>
</feature>
<dbReference type="Gene3D" id="1.10.10.60">
    <property type="entry name" value="Homeodomain-like"/>
    <property type="match status" value="1"/>
</dbReference>